<keyword evidence="2" id="KW-1185">Reference proteome</keyword>
<protein>
    <submittedName>
        <fullName evidence="1">DUF1493 family protein</fullName>
    </submittedName>
</protein>
<reference evidence="1 2" key="1">
    <citation type="submission" date="2021-03" db="EMBL/GenBank/DDBJ databases">
        <title>Five novel Rahnella species.</title>
        <authorList>
            <person name="Brady C."/>
            <person name="Asselin J."/>
            <person name="Beer S."/>
            <person name="Bruberg M.B."/>
            <person name="Crampton B."/>
            <person name="Venter S."/>
            <person name="Arnold D."/>
            <person name="Denman S."/>
        </authorList>
    </citation>
    <scope>NUCLEOTIDE SEQUENCE [LARGE SCALE GENOMIC DNA]</scope>
    <source>
        <strain evidence="1 2">FRB 231</strain>
    </source>
</reference>
<dbReference type="Proteomes" id="UP000739284">
    <property type="component" value="Unassembled WGS sequence"/>
</dbReference>
<dbReference type="RefSeq" id="WP_217149467.1">
    <property type="nucleotide sequence ID" value="NZ_JAFMOY010000125.1"/>
</dbReference>
<dbReference type="InterPro" id="IPR010862">
    <property type="entry name" value="DUF1493"/>
</dbReference>
<dbReference type="Pfam" id="PF07377">
    <property type="entry name" value="DUF1493"/>
    <property type="match status" value="1"/>
</dbReference>
<sequence>MDLILMTEEEIENQVLEFFRQELSIPISEDWKEIALGFDTPLQDYALGDELMDAINDYDEKFGVDMSVMSLAPYYPWENLPLLTRWFKARKEEVEKRRKPLTVRMFAESAIAQLWLYD</sequence>
<accession>A0ABS6LFT3</accession>
<organism evidence="1 2">
    <name type="scientific">Rahnella ecdela</name>
    <dbReference type="NCBI Taxonomy" id="2816250"/>
    <lineage>
        <taxon>Bacteria</taxon>
        <taxon>Pseudomonadati</taxon>
        <taxon>Pseudomonadota</taxon>
        <taxon>Gammaproteobacteria</taxon>
        <taxon>Enterobacterales</taxon>
        <taxon>Yersiniaceae</taxon>
        <taxon>Rahnella</taxon>
    </lineage>
</organism>
<proteinExistence type="predicted"/>
<name>A0ABS6LFT3_9GAMM</name>
<evidence type="ECO:0000313" key="1">
    <source>
        <dbReference type="EMBL" id="MBU9845797.1"/>
    </source>
</evidence>
<gene>
    <name evidence="1" type="ORF">J1784_12335</name>
</gene>
<comment type="caution">
    <text evidence="1">The sequence shown here is derived from an EMBL/GenBank/DDBJ whole genome shotgun (WGS) entry which is preliminary data.</text>
</comment>
<evidence type="ECO:0000313" key="2">
    <source>
        <dbReference type="Proteomes" id="UP000739284"/>
    </source>
</evidence>
<dbReference type="EMBL" id="JAFMOY010000125">
    <property type="protein sequence ID" value="MBU9845797.1"/>
    <property type="molecule type" value="Genomic_DNA"/>
</dbReference>